<keyword evidence="1" id="KW-0472">Membrane</keyword>
<dbReference type="InterPro" id="IPR021320">
    <property type="entry name" value="DUF2905"/>
</dbReference>
<keyword evidence="1" id="KW-0812">Transmembrane</keyword>
<keyword evidence="3" id="KW-1185">Reference proteome</keyword>
<evidence type="ECO:0000313" key="3">
    <source>
        <dbReference type="Proteomes" id="UP000078476"/>
    </source>
</evidence>
<keyword evidence="1" id="KW-1133">Transmembrane helix</keyword>
<feature type="transmembrane region" description="Helical" evidence="1">
    <location>
        <begin position="44"/>
        <end position="67"/>
    </location>
</feature>
<dbReference type="AlphaFoldDB" id="A0A177NT20"/>
<dbReference type="OrthoDB" id="9811610at2"/>
<accession>A0A177NT20</accession>
<evidence type="ECO:0008006" key="4">
    <source>
        <dbReference type="Google" id="ProtNLM"/>
    </source>
</evidence>
<evidence type="ECO:0000256" key="1">
    <source>
        <dbReference type="SAM" id="Phobius"/>
    </source>
</evidence>
<evidence type="ECO:0000313" key="2">
    <source>
        <dbReference type="EMBL" id="OAI21186.1"/>
    </source>
</evidence>
<proteinExistence type="predicted"/>
<dbReference type="STRING" id="980561.A1359_19700"/>
<protein>
    <recommendedName>
        <fullName evidence="4">DUF2905 domain-containing protein</fullName>
    </recommendedName>
</protein>
<dbReference type="Proteomes" id="UP000078476">
    <property type="component" value="Unassembled WGS sequence"/>
</dbReference>
<dbReference type="EMBL" id="LUUI01000017">
    <property type="protein sequence ID" value="OAI21186.1"/>
    <property type="molecule type" value="Genomic_DNA"/>
</dbReference>
<dbReference type="PANTHER" id="PTHR36443:SF1">
    <property type="entry name" value="BSR5223 PROTEIN"/>
    <property type="match status" value="1"/>
</dbReference>
<name>A0A177NT20_9GAMM</name>
<dbReference type="PANTHER" id="PTHR36443">
    <property type="entry name" value="BSR5223 PROTEIN"/>
    <property type="match status" value="1"/>
</dbReference>
<dbReference type="Pfam" id="PF11146">
    <property type="entry name" value="DUF2905"/>
    <property type="match status" value="1"/>
</dbReference>
<reference evidence="2 3" key="1">
    <citation type="submission" date="2016-03" db="EMBL/GenBank/DDBJ databases">
        <authorList>
            <person name="Ploux O."/>
        </authorList>
    </citation>
    <scope>NUCLEOTIDE SEQUENCE [LARGE SCALE GENOMIC DNA]</scope>
    <source>
        <strain evidence="2 3">R-45370</strain>
    </source>
</reference>
<gene>
    <name evidence="2" type="ORF">A1359_19700</name>
</gene>
<sequence length="69" mass="7732">MGKLLITLGLGIILLGLIVKYAPWLINWFGKLPGDINIQNPNSRIFVPITSMIVVSVLLTLLANFWLRK</sequence>
<comment type="caution">
    <text evidence="2">The sequence shown here is derived from an EMBL/GenBank/DDBJ whole genome shotgun (WGS) entry which is preliminary data.</text>
</comment>
<organism evidence="2 3">
    <name type="scientific">Methylomonas lenta</name>
    <dbReference type="NCBI Taxonomy" id="980561"/>
    <lineage>
        <taxon>Bacteria</taxon>
        <taxon>Pseudomonadati</taxon>
        <taxon>Pseudomonadota</taxon>
        <taxon>Gammaproteobacteria</taxon>
        <taxon>Methylococcales</taxon>
        <taxon>Methylococcaceae</taxon>
        <taxon>Methylomonas</taxon>
    </lineage>
</organism>